<name>A0A2P5XHH3_GOSBA</name>
<dbReference type="EMBL" id="KZ664852">
    <property type="protein sequence ID" value="PPS02805.1"/>
    <property type="molecule type" value="Genomic_DNA"/>
</dbReference>
<proteinExistence type="predicted"/>
<gene>
    <name evidence="1" type="ORF">GOBAR_AA17858</name>
</gene>
<dbReference type="Proteomes" id="UP000239757">
    <property type="component" value="Unassembled WGS sequence"/>
</dbReference>
<accession>A0A2P5XHH3</accession>
<evidence type="ECO:0000313" key="2">
    <source>
        <dbReference type="Proteomes" id="UP000239757"/>
    </source>
</evidence>
<sequence length="150" mass="17332">MFANRLGTYKRNNHLWHRRLTKCFQKVMESIKVVVDDAGAHEMCKDDDKEKTLDLMPDGVSVLIDSAKLKEQLGPESKRKYLKPTKRPLLQAPFLRAKGLELLLIFVPQLNFIKDIVANCKLKPKLKVVRKLIDKHKALMQYLLALHGED</sequence>
<dbReference type="AlphaFoldDB" id="A0A2P5XHH3"/>
<evidence type="ECO:0000313" key="1">
    <source>
        <dbReference type="EMBL" id="PPS02805.1"/>
    </source>
</evidence>
<organism evidence="1 2">
    <name type="scientific">Gossypium barbadense</name>
    <name type="common">Sea Island cotton</name>
    <name type="synonym">Hibiscus barbadensis</name>
    <dbReference type="NCBI Taxonomy" id="3634"/>
    <lineage>
        <taxon>Eukaryota</taxon>
        <taxon>Viridiplantae</taxon>
        <taxon>Streptophyta</taxon>
        <taxon>Embryophyta</taxon>
        <taxon>Tracheophyta</taxon>
        <taxon>Spermatophyta</taxon>
        <taxon>Magnoliopsida</taxon>
        <taxon>eudicotyledons</taxon>
        <taxon>Gunneridae</taxon>
        <taxon>Pentapetalae</taxon>
        <taxon>rosids</taxon>
        <taxon>malvids</taxon>
        <taxon>Malvales</taxon>
        <taxon>Malvaceae</taxon>
        <taxon>Malvoideae</taxon>
        <taxon>Gossypium</taxon>
    </lineage>
</organism>
<reference evidence="1 2" key="1">
    <citation type="submission" date="2015-01" db="EMBL/GenBank/DDBJ databases">
        <title>Genome of allotetraploid Gossypium barbadense reveals genomic plasticity and fiber elongation in cotton evolution.</title>
        <authorList>
            <person name="Chen X."/>
            <person name="Liu X."/>
            <person name="Zhao B."/>
            <person name="Zheng H."/>
            <person name="Hu Y."/>
            <person name="Lu G."/>
            <person name="Yang C."/>
            <person name="Chen J."/>
            <person name="Shan C."/>
            <person name="Zhang L."/>
            <person name="Zhou Y."/>
            <person name="Wang L."/>
            <person name="Guo W."/>
            <person name="Bai Y."/>
            <person name="Ruan J."/>
            <person name="Shangguan X."/>
            <person name="Mao Y."/>
            <person name="Jiang J."/>
            <person name="Zhu Y."/>
            <person name="Lei J."/>
            <person name="Kang H."/>
            <person name="Chen S."/>
            <person name="He X."/>
            <person name="Wang R."/>
            <person name="Wang Y."/>
            <person name="Chen J."/>
            <person name="Wang L."/>
            <person name="Yu S."/>
            <person name="Wang B."/>
            <person name="Wei J."/>
            <person name="Song S."/>
            <person name="Lu X."/>
            <person name="Gao Z."/>
            <person name="Gu W."/>
            <person name="Deng X."/>
            <person name="Ma D."/>
            <person name="Wang S."/>
            <person name="Liang W."/>
            <person name="Fang L."/>
            <person name="Cai C."/>
            <person name="Zhu X."/>
            <person name="Zhou B."/>
            <person name="Zhang Y."/>
            <person name="Chen Z."/>
            <person name="Xu S."/>
            <person name="Zhu R."/>
            <person name="Wang S."/>
            <person name="Zhang T."/>
            <person name="Zhao G."/>
        </authorList>
    </citation>
    <scope>NUCLEOTIDE SEQUENCE [LARGE SCALE GENOMIC DNA]</scope>
    <source>
        <strain evidence="2">cv. Xinhai21</strain>
        <tissue evidence="1">Leaf</tissue>
    </source>
</reference>
<protein>
    <submittedName>
        <fullName evidence="1">Uncharacterized protein</fullName>
    </submittedName>
</protein>